<accession>A0A7X4YR46</accession>
<dbReference type="Proteomes" id="UP000558113">
    <property type="component" value="Unassembled WGS sequence"/>
</dbReference>
<dbReference type="AlphaFoldDB" id="A0A7X4YR46"/>
<reference evidence="1 2" key="1">
    <citation type="submission" date="2020-01" db="EMBL/GenBank/DDBJ databases">
        <title>Paenibacillus soybeanensis sp. nov. isolated from the nodules of soybean (Glycine max(L.) Merr).</title>
        <authorList>
            <person name="Wang H."/>
        </authorList>
    </citation>
    <scope>NUCLEOTIDE SEQUENCE [LARGE SCALE GENOMIC DNA]</scope>
    <source>
        <strain evidence="1 2">DSM 23054</strain>
    </source>
</reference>
<comment type="caution">
    <text evidence="1">The sequence shown here is derived from an EMBL/GenBank/DDBJ whole genome shotgun (WGS) entry which is preliminary data.</text>
</comment>
<protein>
    <submittedName>
        <fullName evidence="1">Uncharacterized protein</fullName>
    </submittedName>
</protein>
<proteinExistence type="predicted"/>
<gene>
    <name evidence="1" type="ORF">GT003_18320</name>
</gene>
<evidence type="ECO:0000313" key="2">
    <source>
        <dbReference type="Proteomes" id="UP000558113"/>
    </source>
</evidence>
<dbReference type="EMBL" id="JAAAMU010000009">
    <property type="protein sequence ID" value="NBC70960.1"/>
    <property type="molecule type" value="Genomic_DNA"/>
</dbReference>
<keyword evidence="2" id="KW-1185">Reference proteome</keyword>
<evidence type="ECO:0000313" key="1">
    <source>
        <dbReference type="EMBL" id="NBC70960.1"/>
    </source>
</evidence>
<dbReference type="RefSeq" id="WP_161700430.1">
    <property type="nucleotide sequence ID" value="NZ_JAAAMU010000009.1"/>
</dbReference>
<name>A0A7X4YR46_9BACL</name>
<sequence length="48" mass="5388">MEREPTEASRIAADFRRPEASKYCIYSNRPVSYPKNKAKLGKLSLTGG</sequence>
<organism evidence="1 2">
    <name type="scientific">Paenibacillus sacheonensis</name>
    <dbReference type="NCBI Taxonomy" id="742054"/>
    <lineage>
        <taxon>Bacteria</taxon>
        <taxon>Bacillati</taxon>
        <taxon>Bacillota</taxon>
        <taxon>Bacilli</taxon>
        <taxon>Bacillales</taxon>
        <taxon>Paenibacillaceae</taxon>
        <taxon>Paenibacillus</taxon>
    </lineage>
</organism>